<dbReference type="Pfam" id="PF02518">
    <property type="entry name" value="HATPase_c"/>
    <property type="match status" value="1"/>
</dbReference>
<dbReference type="PANTHER" id="PTHR44936:SF10">
    <property type="entry name" value="SENSOR PROTEIN RSTB"/>
    <property type="match status" value="1"/>
</dbReference>
<dbReference type="InterPro" id="IPR003594">
    <property type="entry name" value="HATPase_dom"/>
</dbReference>
<evidence type="ECO:0000256" key="5">
    <source>
        <dbReference type="ARBA" id="ARBA00022553"/>
    </source>
</evidence>
<evidence type="ECO:0000259" key="12">
    <source>
        <dbReference type="PROSITE" id="PS50109"/>
    </source>
</evidence>
<dbReference type="Gene3D" id="3.30.565.10">
    <property type="entry name" value="Histidine kinase-like ATPase, C-terminal domain"/>
    <property type="match status" value="1"/>
</dbReference>
<evidence type="ECO:0000256" key="3">
    <source>
        <dbReference type="ARBA" id="ARBA00012438"/>
    </source>
</evidence>
<evidence type="ECO:0000256" key="9">
    <source>
        <dbReference type="ARBA" id="ARBA00022840"/>
    </source>
</evidence>
<comment type="subcellular location">
    <subcellularLocation>
        <location evidence="2">Cell membrane</location>
        <topology evidence="2">Multi-pass membrane protein</topology>
    </subcellularLocation>
</comment>
<dbReference type="EC" id="2.7.13.3" evidence="3"/>
<dbReference type="InterPro" id="IPR050980">
    <property type="entry name" value="2C_sensor_his_kinase"/>
</dbReference>
<dbReference type="OrthoDB" id="9804645at2"/>
<dbReference type="AlphaFoldDB" id="A0A1E5XIK4"/>
<dbReference type="CDD" id="cd00075">
    <property type="entry name" value="HATPase"/>
    <property type="match status" value="1"/>
</dbReference>
<gene>
    <name evidence="14" type="ORF">VW23_005125</name>
</gene>
<keyword evidence="6" id="KW-0808">Transferase</keyword>
<dbReference type="EMBL" id="LAJE02000381">
    <property type="protein sequence ID" value="OEO28344.1"/>
    <property type="molecule type" value="Genomic_DNA"/>
</dbReference>
<evidence type="ECO:0000256" key="1">
    <source>
        <dbReference type="ARBA" id="ARBA00000085"/>
    </source>
</evidence>
<protein>
    <recommendedName>
        <fullName evidence="3">histidine kinase</fullName>
        <ecNumber evidence="3">2.7.13.3</ecNumber>
    </recommendedName>
</protein>
<dbReference type="SMART" id="SM00387">
    <property type="entry name" value="HATPase_c"/>
    <property type="match status" value="1"/>
</dbReference>
<keyword evidence="11" id="KW-0472">Membrane</keyword>
<feature type="region of interest" description="Disordered" evidence="10">
    <location>
        <begin position="56"/>
        <end position="77"/>
    </location>
</feature>
<proteinExistence type="predicted"/>
<accession>A0A1E5XIK4</accession>
<dbReference type="SUPFAM" id="SSF47384">
    <property type="entry name" value="Homodimeric domain of signal transducing histidine kinase"/>
    <property type="match status" value="1"/>
</dbReference>
<dbReference type="RefSeq" id="WP_069912337.1">
    <property type="nucleotide sequence ID" value="NZ_LAJE02000381.1"/>
</dbReference>
<evidence type="ECO:0000256" key="2">
    <source>
        <dbReference type="ARBA" id="ARBA00004651"/>
    </source>
</evidence>
<keyword evidence="4" id="KW-1003">Cell membrane</keyword>
<dbReference type="PROSITE" id="PS50885">
    <property type="entry name" value="HAMP"/>
    <property type="match status" value="1"/>
</dbReference>
<keyword evidence="15" id="KW-1185">Reference proteome</keyword>
<keyword evidence="8" id="KW-0418">Kinase</keyword>
<dbReference type="InterPro" id="IPR003660">
    <property type="entry name" value="HAMP_dom"/>
</dbReference>
<dbReference type="CDD" id="cd00082">
    <property type="entry name" value="HisKA"/>
    <property type="match status" value="1"/>
</dbReference>
<feature type="transmembrane region" description="Helical" evidence="11">
    <location>
        <begin position="151"/>
        <end position="175"/>
    </location>
</feature>
<comment type="caution">
    <text evidence="14">The sequence shown here is derived from an EMBL/GenBank/DDBJ whole genome shotgun (WGS) entry which is preliminary data.</text>
</comment>
<dbReference type="InterPro" id="IPR004358">
    <property type="entry name" value="Sig_transdc_His_kin-like_C"/>
</dbReference>
<evidence type="ECO:0000256" key="6">
    <source>
        <dbReference type="ARBA" id="ARBA00022679"/>
    </source>
</evidence>
<evidence type="ECO:0000313" key="14">
    <source>
        <dbReference type="EMBL" id="OEO28344.1"/>
    </source>
</evidence>
<dbReference type="Proteomes" id="UP000095463">
    <property type="component" value="Unassembled WGS sequence"/>
</dbReference>
<dbReference type="GO" id="GO:0005524">
    <property type="term" value="F:ATP binding"/>
    <property type="evidence" value="ECO:0007669"/>
    <property type="project" value="UniProtKB-KW"/>
</dbReference>
<feature type="domain" description="HAMP" evidence="13">
    <location>
        <begin position="175"/>
        <end position="227"/>
    </location>
</feature>
<feature type="transmembrane region" description="Helical" evidence="11">
    <location>
        <begin position="9"/>
        <end position="33"/>
    </location>
</feature>
<keyword evidence="11" id="KW-1133">Transmembrane helix</keyword>
<evidence type="ECO:0000259" key="13">
    <source>
        <dbReference type="PROSITE" id="PS50885"/>
    </source>
</evidence>
<keyword evidence="9" id="KW-0067">ATP-binding</keyword>
<reference evidence="14 15" key="1">
    <citation type="journal article" date="2015" name="Genome Announc.">
        <title>Genome Assemblies of Three Soil-Associated Devosia species: D. insulae, D. limi, and D. soli.</title>
        <authorList>
            <person name="Hassan Y.I."/>
            <person name="Lepp D."/>
            <person name="Zhou T."/>
        </authorList>
    </citation>
    <scope>NUCLEOTIDE SEQUENCE [LARGE SCALE GENOMIC DNA]</scope>
    <source>
        <strain evidence="14 15">DS-56</strain>
    </source>
</reference>
<dbReference type="InterPro" id="IPR003661">
    <property type="entry name" value="HisK_dim/P_dom"/>
</dbReference>
<organism evidence="14 15">
    <name type="scientific">Devosia insulae DS-56</name>
    <dbReference type="NCBI Taxonomy" id="1116389"/>
    <lineage>
        <taxon>Bacteria</taxon>
        <taxon>Pseudomonadati</taxon>
        <taxon>Pseudomonadota</taxon>
        <taxon>Alphaproteobacteria</taxon>
        <taxon>Hyphomicrobiales</taxon>
        <taxon>Devosiaceae</taxon>
        <taxon>Devosia</taxon>
    </lineage>
</organism>
<name>A0A1E5XIK4_9HYPH</name>
<dbReference type="GO" id="GO:0000155">
    <property type="term" value="F:phosphorelay sensor kinase activity"/>
    <property type="evidence" value="ECO:0007669"/>
    <property type="project" value="InterPro"/>
</dbReference>
<dbReference type="InterPro" id="IPR036097">
    <property type="entry name" value="HisK_dim/P_sf"/>
</dbReference>
<feature type="domain" description="Histidine kinase" evidence="12">
    <location>
        <begin position="235"/>
        <end position="433"/>
    </location>
</feature>
<dbReference type="Gene3D" id="1.10.287.130">
    <property type="match status" value="1"/>
</dbReference>
<evidence type="ECO:0000313" key="15">
    <source>
        <dbReference type="Proteomes" id="UP000095463"/>
    </source>
</evidence>
<keyword evidence="7" id="KW-0547">Nucleotide-binding</keyword>
<keyword evidence="11" id="KW-0812">Transmembrane</keyword>
<dbReference type="PANTHER" id="PTHR44936">
    <property type="entry name" value="SENSOR PROTEIN CREC"/>
    <property type="match status" value="1"/>
</dbReference>
<evidence type="ECO:0000256" key="11">
    <source>
        <dbReference type="SAM" id="Phobius"/>
    </source>
</evidence>
<evidence type="ECO:0000256" key="4">
    <source>
        <dbReference type="ARBA" id="ARBA00022475"/>
    </source>
</evidence>
<keyword evidence="5" id="KW-0597">Phosphoprotein</keyword>
<evidence type="ECO:0000256" key="8">
    <source>
        <dbReference type="ARBA" id="ARBA00022777"/>
    </source>
</evidence>
<sequence length="437" mass="46238">MHGLRVKLALIFVGSVLAVVLVATAVTALMLSIGETDRLMGPMARHMAIANDIITAGPEGRAPDQPPERPRFNPSFKPPFGPDRVVEALPKGTARPELAAALQRALLREGETRPVEVLELGGGERIVAQRLTDGRYMLFPFPRPPGPPPQLWLALLAWLALVVIGVLGAAVALAWRATQPFAVLERAIGSVGPDGVLPHVPETGGSEARQTAMALNALSDRLKAAMESRMRLVAAAGHDLRTPMTRMRLRAEFLPEEDRGSWLNDLDELDAIADSAIRLVQEEGAGEDRRPVELDRLVRETAAELAATGLPVTLGEIAPAVVTAGPLALRLALRNLITNGATHGGGAAVGLAIDGDEALVVIEDDGPGIPDALIPQAFEPFFRVNPGRLQTTKGAGLGLAIALEIIERFAGSIAISNRPEGGLRQVVQLRLSTPPAG</sequence>
<dbReference type="PRINTS" id="PR00344">
    <property type="entry name" value="BCTRLSENSOR"/>
</dbReference>
<dbReference type="SUPFAM" id="SSF55874">
    <property type="entry name" value="ATPase domain of HSP90 chaperone/DNA topoisomerase II/histidine kinase"/>
    <property type="match status" value="1"/>
</dbReference>
<dbReference type="PROSITE" id="PS50109">
    <property type="entry name" value="HIS_KIN"/>
    <property type="match status" value="1"/>
</dbReference>
<dbReference type="GO" id="GO:0005886">
    <property type="term" value="C:plasma membrane"/>
    <property type="evidence" value="ECO:0007669"/>
    <property type="project" value="UniProtKB-SubCell"/>
</dbReference>
<dbReference type="InterPro" id="IPR036890">
    <property type="entry name" value="HATPase_C_sf"/>
</dbReference>
<evidence type="ECO:0000256" key="7">
    <source>
        <dbReference type="ARBA" id="ARBA00022741"/>
    </source>
</evidence>
<evidence type="ECO:0000256" key="10">
    <source>
        <dbReference type="SAM" id="MobiDB-lite"/>
    </source>
</evidence>
<comment type="catalytic activity">
    <reaction evidence="1">
        <text>ATP + protein L-histidine = ADP + protein N-phospho-L-histidine.</text>
        <dbReference type="EC" id="2.7.13.3"/>
    </reaction>
</comment>
<dbReference type="InterPro" id="IPR005467">
    <property type="entry name" value="His_kinase_dom"/>
</dbReference>